<evidence type="ECO:0000313" key="2">
    <source>
        <dbReference type="Proteomes" id="UP000499080"/>
    </source>
</evidence>
<reference evidence="1 2" key="1">
    <citation type="journal article" date="2019" name="Sci. Rep.">
        <title>Orb-weaving spider Araneus ventricosus genome elucidates the spidroin gene catalogue.</title>
        <authorList>
            <person name="Kono N."/>
            <person name="Nakamura H."/>
            <person name="Ohtoshi R."/>
            <person name="Moran D.A.P."/>
            <person name="Shinohara A."/>
            <person name="Yoshida Y."/>
            <person name="Fujiwara M."/>
            <person name="Mori M."/>
            <person name="Tomita M."/>
            <person name="Arakawa K."/>
        </authorList>
    </citation>
    <scope>NUCLEOTIDE SEQUENCE [LARGE SCALE GENOMIC DNA]</scope>
</reference>
<proteinExistence type="predicted"/>
<dbReference type="Proteomes" id="UP000499080">
    <property type="component" value="Unassembled WGS sequence"/>
</dbReference>
<organism evidence="1 2">
    <name type="scientific">Araneus ventricosus</name>
    <name type="common">Orbweaver spider</name>
    <name type="synonym">Epeira ventricosa</name>
    <dbReference type="NCBI Taxonomy" id="182803"/>
    <lineage>
        <taxon>Eukaryota</taxon>
        <taxon>Metazoa</taxon>
        <taxon>Ecdysozoa</taxon>
        <taxon>Arthropoda</taxon>
        <taxon>Chelicerata</taxon>
        <taxon>Arachnida</taxon>
        <taxon>Araneae</taxon>
        <taxon>Araneomorphae</taxon>
        <taxon>Entelegynae</taxon>
        <taxon>Araneoidea</taxon>
        <taxon>Araneidae</taxon>
        <taxon>Araneus</taxon>
    </lineage>
</organism>
<comment type="caution">
    <text evidence="1">The sequence shown here is derived from an EMBL/GenBank/DDBJ whole genome shotgun (WGS) entry which is preliminary data.</text>
</comment>
<sequence length="177" mass="20180">MPSDLLGGLMTTWEKRFRGKNNSVRPSRMLCAGCKSMILAKNGHIERGLCLKRSSLQETALRAKRTFLKNSCTQTKDPYGIPYEAIVKNNLPPSDLFKIMDQPEEGDSQSFANRILEELYPQIPIPFQSQPQNLTAREEAFTDNEIACIMKKVLIKKASWYDGINFIVLKTIFRTHP</sequence>
<gene>
    <name evidence="1" type="ORF">AVEN_152959_1</name>
</gene>
<name>A0A4Y2AEU3_ARAVE</name>
<protein>
    <submittedName>
        <fullName evidence="1">Uncharacterized protein</fullName>
    </submittedName>
</protein>
<accession>A0A4Y2AEU3</accession>
<keyword evidence="2" id="KW-1185">Reference proteome</keyword>
<dbReference type="EMBL" id="BGPR01000013">
    <property type="protein sequence ID" value="GBL77746.1"/>
    <property type="molecule type" value="Genomic_DNA"/>
</dbReference>
<dbReference type="AlphaFoldDB" id="A0A4Y2AEU3"/>
<evidence type="ECO:0000313" key="1">
    <source>
        <dbReference type="EMBL" id="GBL77746.1"/>
    </source>
</evidence>